<keyword evidence="2" id="KW-0560">Oxidoreductase</keyword>
<dbReference type="InterPro" id="IPR000391">
    <property type="entry name" value="Rng_hydr_dOase-bsu"/>
</dbReference>
<evidence type="ECO:0000313" key="5">
    <source>
        <dbReference type="Proteomes" id="UP000502706"/>
    </source>
</evidence>
<name>A0A6G8Q0L7_9ACTN</name>
<organism evidence="4 5">
    <name type="scientific">Rubrobacter marinus</name>
    <dbReference type="NCBI Taxonomy" id="2653852"/>
    <lineage>
        <taxon>Bacteria</taxon>
        <taxon>Bacillati</taxon>
        <taxon>Actinomycetota</taxon>
        <taxon>Rubrobacteria</taxon>
        <taxon>Rubrobacterales</taxon>
        <taxon>Rubrobacteraceae</taxon>
        <taxon>Rubrobacter</taxon>
    </lineage>
</organism>
<dbReference type="GO" id="GO:0019380">
    <property type="term" value="P:3-phenylpropionate catabolic process"/>
    <property type="evidence" value="ECO:0007669"/>
    <property type="project" value="TreeGrafter"/>
</dbReference>
<dbReference type="KEGG" id="rmar:GBA65_17205"/>
<evidence type="ECO:0000256" key="1">
    <source>
        <dbReference type="ARBA" id="ARBA00009570"/>
    </source>
</evidence>
<gene>
    <name evidence="4" type="ORF">GBA65_17205</name>
</gene>
<feature type="compositionally biased region" description="Polar residues" evidence="3">
    <location>
        <begin position="47"/>
        <end position="57"/>
    </location>
</feature>
<dbReference type="SUPFAM" id="SSF54427">
    <property type="entry name" value="NTF2-like"/>
    <property type="match status" value="1"/>
</dbReference>
<feature type="compositionally biased region" description="Basic residues" evidence="3">
    <location>
        <begin position="7"/>
        <end position="18"/>
    </location>
</feature>
<dbReference type="CDD" id="cd00667">
    <property type="entry name" value="ring_hydroxylating_dioxygenases_beta"/>
    <property type="match status" value="1"/>
</dbReference>
<dbReference type="GO" id="GO:0051213">
    <property type="term" value="F:dioxygenase activity"/>
    <property type="evidence" value="ECO:0007669"/>
    <property type="project" value="UniProtKB-KW"/>
</dbReference>
<dbReference type="PANTHER" id="PTHR41534">
    <property type="entry name" value="BLR3401 PROTEIN"/>
    <property type="match status" value="1"/>
</dbReference>
<protein>
    <submittedName>
        <fullName evidence="4">Ring-hydroxylating dioxygenase subunit beta</fullName>
    </submittedName>
</protein>
<accession>A0A6G8Q0L7</accession>
<feature type="region of interest" description="Disordered" evidence="3">
    <location>
        <begin position="1"/>
        <end position="60"/>
    </location>
</feature>
<dbReference type="Pfam" id="PF00866">
    <property type="entry name" value="Ring_hydroxyl_B"/>
    <property type="match status" value="1"/>
</dbReference>
<comment type="similarity">
    <text evidence="1">Belongs to the bacterial ring-hydroxylating dioxygenase beta subunit family.</text>
</comment>
<proteinExistence type="inferred from homology"/>
<dbReference type="AlphaFoldDB" id="A0A6G8Q0L7"/>
<reference evidence="4 5" key="1">
    <citation type="submission" date="2019-10" db="EMBL/GenBank/DDBJ databases">
        <title>Rubrobacter sp nov SCSIO 52915 isolated from a deep-sea sediment in the South China Sea.</title>
        <authorList>
            <person name="Chen R.W."/>
        </authorList>
    </citation>
    <scope>NUCLEOTIDE SEQUENCE [LARGE SCALE GENOMIC DNA]</scope>
    <source>
        <strain evidence="4 5">SCSIO 52915</strain>
    </source>
</reference>
<evidence type="ECO:0000256" key="2">
    <source>
        <dbReference type="ARBA" id="ARBA00023002"/>
    </source>
</evidence>
<dbReference type="InterPro" id="IPR032710">
    <property type="entry name" value="NTF2-like_dom_sf"/>
</dbReference>
<dbReference type="Proteomes" id="UP000502706">
    <property type="component" value="Chromosome"/>
</dbReference>
<dbReference type="EMBL" id="CP045121">
    <property type="protein sequence ID" value="QIN79970.1"/>
    <property type="molecule type" value="Genomic_DNA"/>
</dbReference>
<keyword evidence="5" id="KW-1185">Reference proteome</keyword>
<keyword evidence="4" id="KW-0223">Dioxygenase</keyword>
<evidence type="ECO:0000256" key="3">
    <source>
        <dbReference type="SAM" id="MobiDB-lite"/>
    </source>
</evidence>
<evidence type="ECO:0000313" key="4">
    <source>
        <dbReference type="EMBL" id="QIN79970.1"/>
    </source>
</evidence>
<dbReference type="Gene3D" id="3.10.450.50">
    <property type="match status" value="1"/>
</dbReference>
<dbReference type="PANTHER" id="PTHR41534:SF2">
    <property type="entry name" value="3-PHENYLPROPIONATE_CINNAMIC ACID DIOXYGENASE SUBUNIT BETA"/>
    <property type="match status" value="1"/>
</dbReference>
<sequence>MACAPARHPRREGARKRLSLGSTVGRDSPARPVPRVEAPHDYGRGGQVTSSPQTQKLSRQEAEDFLFREAALLDDMRLDEWLELFTDDATYWIPEGKDDLDPKRETSILYDDRFRMEDRVWRLVRGPAHAQIPPSRTRRMISNVEVEESEDGEVVVYSNFAIFEVRRNEQRIFAGRYEHRLRLGEDALRIRRKKAMLVNNASPLYNLTFMV</sequence>